<protein>
    <recommendedName>
        <fullName evidence="4">Peptidase A2 domain-containing protein</fullName>
    </recommendedName>
</protein>
<gene>
    <name evidence="2" type="ORF">SKAU_G00209050</name>
</gene>
<dbReference type="EMBL" id="JAINUF010000007">
    <property type="protein sequence ID" value="KAJ8353338.1"/>
    <property type="molecule type" value="Genomic_DNA"/>
</dbReference>
<feature type="compositionally biased region" description="Pro residues" evidence="1">
    <location>
        <begin position="81"/>
        <end position="99"/>
    </location>
</feature>
<organism evidence="2 3">
    <name type="scientific">Synaphobranchus kaupii</name>
    <name type="common">Kaup's arrowtooth eel</name>
    <dbReference type="NCBI Taxonomy" id="118154"/>
    <lineage>
        <taxon>Eukaryota</taxon>
        <taxon>Metazoa</taxon>
        <taxon>Chordata</taxon>
        <taxon>Craniata</taxon>
        <taxon>Vertebrata</taxon>
        <taxon>Euteleostomi</taxon>
        <taxon>Actinopterygii</taxon>
        <taxon>Neopterygii</taxon>
        <taxon>Teleostei</taxon>
        <taxon>Anguilliformes</taxon>
        <taxon>Synaphobranchidae</taxon>
        <taxon>Synaphobranchus</taxon>
    </lineage>
</organism>
<keyword evidence="3" id="KW-1185">Reference proteome</keyword>
<dbReference type="Proteomes" id="UP001152622">
    <property type="component" value="Chromosome 7"/>
</dbReference>
<name>A0A9Q1F8Z3_SYNKA</name>
<accession>A0A9Q1F8Z3</accession>
<evidence type="ECO:0000313" key="2">
    <source>
        <dbReference type="EMBL" id="KAJ8353338.1"/>
    </source>
</evidence>
<dbReference type="GO" id="GO:0004190">
    <property type="term" value="F:aspartic-type endopeptidase activity"/>
    <property type="evidence" value="ECO:0007669"/>
    <property type="project" value="InterPro"/>
</dbReference>
<proteinExistence type="predicted"/>
<evidence type="ECO:0000256" key="1">
    <source>
        <dbReference type="SAM" id="MobiDB-lite"/>
    </source>
</evidence>
<evidence type="ECO:0000313" key="3">
    <source>
        <dbReference type="Proteomes" id="UP001152622"/>
    </source>
</evidence>
<dbReference type="InterPro" id="IPR001969">
    <property type="entry name" value="Aspartic_peptidase_AS"/>
</dbReference>
<reference evidence="2" key="1">
    <citation type="journal article" date="2023" name="Science">
        <title>Genome structures resolve the early diversification of teleost fishes.</title>
        <authorList>
            <person name="Parey E."/>
            <person name="Louis A."/>
            <person name="Montfort J."/>
            <person name="Bouchez O."/>
            <person name="Roques C."/>
            <person name="Iampietro C."/>
            <person name="Lluch J."/>
            <person name="Castinel A."/>
            <person name="Donnadieu C."/>
            <person name="Desvignes T."/>
            <person name="Floi Bucao C."/>
            <person name="Jouanno E."/>
            <person name="Wen M."/>
            <person name="Mejri S."/>
            <person name="Dirks R."/>
            <person name="Jansen H."/>
            <person name="Henkel C."/>
            <person name="Chen W.J."/>
            <person name="Zahm M."/>
            <person name="Cabau C."/>
            <person name="Klopp C."/>
            <person name="Thompson A.W."/>
            <person name="Robinson-Rechavi M."/>
            <person name="Braasch I."/>
            <person name="Lecointre G."/>
            <person name="Bobe J."/>
            <person name="Postlethwait J.H."/>
            <person name="Berthelot C."/>
            <person name="Roest Crollius H."/>
            <person name="Guiguen Y."/>
        </authorList>
    </citation>
    <scope>NUCLEOTIDE SEQUENCE</scope>
    <source>
        <strain evidence="2">WJC10195</strain>
    </source>
</reference>
<sequence length="99" mass="10458">MDSADSSPLRTVLDCQGALHNQSQLDAKSPNNHSLLSASLLVNGLIQVVSVLVDSGADDNFIDADLVSKSHLQSLSRLPRRPSPSPAYPSPASPTSPPW</sequence>
<feature type="region of interest" description="Disordered" evidence="1">
    <location>
        <begin position="74"/>
        <end position="99"/>
    </location>
</feature>
<evidence type="ECO:0008006" key="4">
    <source>
        <dbReference type="Google" id="ProtNLM"/>
    </source>
</evidence>
<comment type="caution">
    <text evidence="2">The sequence shown here is derived from an EMBL/GenBank/DDBJ whole genome shotgun (WGS) entry which is preliminary data.</text>
</comment>
<dbReference type="AlphaFoldDB" id="A0A9Q1F8Z3"/>
<dbReference type="GO" id="GO:0006508">
    <property type="term" value="P:proteolysis"/>
    <property type="evidence" value="ECO:0007669"/>
    <property type="project" value="InterPro"/>
</dbReference>
<dbReference type="PROSITE" id="PS00141">
    <property type="entry name" value="ASP_PROTEASE"/>
    <property type="match status" value="1"/>
</dbReference>